<proteinExistence type="predicted"/>
<gene>
    <name evidence="1" type="ORF">NTEN_LOCUS1260</name>
</gene>
<dbReference type="Proteomes" id="UP000479000">
    <property type="component" value="Unassembled WGS sequence"/>
</dbReference>
<dbReference type="EMBL" id="CADCXU010001985">
    <property type="protein sequence ID" value="CAA9994444.1"/>
    <property type="molecule type" value="Genomic_DNA"/>
</dbReference>
<reference evidence="1 2" key="1">
    <citation type="submission" date="2020-02" db="EMBL/GenBank/DDBJ databases">
        <authorList>
            <person name="Ferguson B K."/>
        </authorList>
    </citation>
    <scope>NUCLEOTIDE SEQUENCE [LARGE SCALE GENOMIC DNA]</scope>
</reference>
<keyword evidence="2" id="KW-1185">Reference proteome</keyword>
<accession>A0A6H5FXK8</accession>
<evidence type="ECO:0000313" key="1">
    <source>
        <dbReference type="EMBL" id="CAA9994444.1"/>
    </source>
</evidence>
<sequence length="265" mass="30400">MPVFLAPNAIDLSAVTPGVDFRGCHRRRPLVRFCSWSVSTDLDPSCILIDRRDSGRRDGYVRRKERGRRKGSRFAMRYRIRQDKTREKSLGRTTFTQIPVQVWREDPLYYNGPPRPGLLPTPSGQHSPLMDHLQTPGTETAPNPTVREPHANRKFGPAFVDRPIRWESSSPSCQVKITVRSSHSPPKRTIMAKYSTYPSLPGVRQIIAIRAELVRFLKSNETFVYRGNGKTSYRYSWLLTTHIKNFTGIKNAHVFCKGTLNFKTK</sequence>
<protein>
    <submittedName>
        <fullName evidence="1">Uncharacterized protein</fullName>
    </submittedName>
</protein>
<name>A0A6H5FXK8_9HEMI</name>
<dbReference type="AlphaFoldDB" id="A0A6H5FXK8"/>
<evidence type="ECO:0000313" key="2">
    <source>
        <dbReference type="Proteomes" id="UP000479000"/>
    </source>
</evidence>
<organism evidence="1 2">
    <name type="scientific">Nesidiocoris tenuis</name>
    <dbReference type="NCBI Taxonomy" id="355587"/>
    <lineage>
        <taxon>Eukaryota</taxon>
        <taxon>Metazoa</taxon>
        <taxon>Ecdysozoa</taxon>
        <taxon>Arthropoda</taxon>
        <taxon>Hexapoda</taxon>
        <taxon>Insecta</taxon>
        <taxon>Pterygota</taxon>
        <taxon>Neoptera</taxon>
        <taxon>Paraneoptera</taxon>
        <taxon>Hemiptera</taxon>
        <taxon>Heteroptera</taxon>
        <taxon>Panheteroptera</taxon>
        <taxon>Cimicomorpha</taxon>
        <taxon>Miridae</taxon>
        <taxon>Dicyphina</taxon>
        <taxon>Nesidiocoris</taxon>
    </lineage>
</organism>